<evidence type="ECO:0000313" key="1">
    <source>
        <dbReference type="EMBL" id="SBR40004.1"/>
    </source>
</evidence>
<gene>
    <name evidence="1" type="primary">Nfu_g_1_001281</name>
</gene>
<reference evidence="1" key="1">
    <citation type="submission" date="2016-05" db="EMBL/GenBank/DDBJ databases">
        <authorList>
            <person name="Lavstsen T."/>
            <person name="Jespersen J.S."/>
        </authorList>
    </citation>
    <scope>NUCLEOTIDE SEQUENCE</scope>
    <source>
        <tissue evidence="1">Brain</tissue>
    </source>
</reference>
<proteinExistence type="predicted"/>
<dbReference type="EMBL" id="HAEF01002622">
    <property type="protein sequence ID" value="SBR40004.1"/>
    <property type="molecule type" value="Transcribed_RNA"/>
</dbReference>
<feature type="non-terminal residue" evidence="1">
    <location>
        <position position="45"/>
    </location>
</feature>
<name>A0A1A8L7Z4_9TELE</name>
<dbReference type="AlphaFoldDB" id="A0A1A8L7Z4"/>
<accession>A0A1A8L7Z4</accession>
<protein>
    <submittedName>
        <fullName evidence="1">Uncharacterized protein</fullName>
    </submittedName>
</protein>
<organism evidence="1">
    <name type="scientific">Nothobranchius pienaari</name>
    <dbReference type="NCBI Taxonomy" id="704102"/>
    <lineage>
        <taxon>Eukaryota</taxon>
        <taxon>Metazoa</taxon>
        <taxon>Chordata</taxon>
        <taxon>Craniata</taxon>
        <taxon>Vertebrata</taxon>
        <taxon>Euteleostomi</taxon>
        <taxon>Actinopterygii</taxon>
        <taxon>Neopterygii</taxon>
        <taxon>Teleostei</taxon>
        <taxon>Neoteleostei</taxon>
        <taxon>Acanthomorphata</taxon>
        <taxon>Ovalentaria</taxon>
        <taxon>Atherinomorphae</taxon>
        <taxon>Cyprinodontiformes</taxon>
        <taxon>Nothobranchiidae</taxon>
        <taxon>Nothobranchius</taxon>
    </lineage>
</organism>
<sequence>MAPASKGSIVSQRWTDVTCDICLMGEDWILPPFSLSEPLFHSHSD</sequence>
<reference evidence="1" key="2">
    <citation type="submission" date="2016-06" db="EMBL/GenBank/DDBJ databases">
        <title>The genome of a short-lived fish provides insights into sex chromosome evolution and the genetic control of aging.</title>
        <authorList>
            <person name="Reichwald K."/>
            <person name="Felder M."/>
            <person name="Petzold A."/>
            <person name="Koch P."/>
            <person name="Groth M."/>
            <person name="Platzer M."/>
        </authorList>
    </citation>
    <scope>NUCLEOTIDE SEQUENCE</scope>
    <source>
        <tissue evidence="1">Brain</tissue>
    </source>
</reference>